<evidence type="ECO:0000313" key="2">
    <source>
        <dbReference type="Proteomes" id="UP000009223"/>
    </source>
</evidence>
<dbReference type="STRING" id="545694.TREPR_1849"/>
<dbReference type="AlphaFoldDB" id="F5YL77"/>
<gene>
    <name evidence="1" type="ordered locus">TREPR_1849</name>
</gene>
<dbReference type="HOGENOM" id="CLU_1359915_0_0_12"/>
<evidence type="ECO:0000313" key="1">
    <source>
        <dbReference type="EMBL" id="AEF84557.1"/>
    </source>
</evidence>
<reference evidence="2" key="1">
    <citation type="submission" date="2009-12" db="EMBL/GenBank/DDBJ databases">
        <title>Complete sequence of Treponema primitia strain ZAS-2.</title>
        <authorList>
            <person name="Tetu S.G."/>
            <person name="Matson E."/>
            <person name="Ren Q."/>
            <person name="Seshadri R."/>
            <person name="Elbourne L."/>
            <person name="Hassan K.A."/>
            <person name="Durkin A."/>
            <person name="Radune D."/>
            <person name="Mohamoud Y."/>
            <person name="Shay R."/>
            <person name="Jin S."/>
            <person name="Zhang X."/>
            <person name="Lucey K."/>
            <person name="Ballor N.R."/>
            <person name="Ottesen E."/>
            <person name="Rosenthal R."/>
            <person name="Allen A."/>
            <person name="Leadbetter J.R."/>
            <person name="Paulsen I.T."/>
        </authorList>
    </citation>
    <scope>NUCLEOTIDE SEQUENCE [LARGE SCALE GENOMIC DNA]</scope>
    <source>
        <strain evidence="2">ATCC BAA-887 / DSM 12427 / ZAS-2</strain>
    </source>
</reference>
<name>F5YL77_TREPZ</name>
<organism evidence="1 2">
    <name type="scientific">Treponema primitia (strain ATCC BAA-887 / DSM 12427 / ZAS-2)</name>
    <dbReference type="NCBI Taxonomy" id="545694"/>
    <lineage>
        <taxon>Bacteria</taxon>
        <taxon>Pseudomonadati</taxon>
        <taxon>Spirochaetota</taxon>
        <taxon>Spirochaetia</taxon>
        <taxon>Spirochaetales</taxon>
        <taxon>Treponemataceae</taxon>
        <taxon>Treponema</taxon>
    </lineage>
</organism>
<keyword evidence="2" id="KW-1185">Reference proteome</keyword>
<dbReference type="eggNOG" id="ENOG5031QUW">
    <property type="taxonomic scope" value="Bacteria"/>
</dbReference>
<dbReference type="EMBL" id="CP001843">
    <property type="protein sequence ID" value="AEF84557.1"/>
    <property type="molecule type" value="Genomic_DNA"/>
</dbReference>
<accession>F5YL77</accession>
<dbReference type="OrthoDB" id="5522346at2"/>
<proteinExistence type="predicted"/>
<reference evidence="1 2" key="2">
    <citation type="journal article" date="2011" name="ISME J.">
        <title>RNA-seq reveals cooperative metabolic interactions between two termite-gut spirochete species in co-culture.</title>
        <authorList>
            <person name="Rosenthal A.Z."/>
            <person name="Matson E.G."/>
            <person name="Eldar A."/>
            <person name="Leadbetter J.R."/>
        </authorList>
    </citation>
    <scope>NUCLEOTIDE SEQUENCE [LARGE SCALE GENOMIC DNA]</scope>
    <source>
        <strain evidence="2">ATCC BAA-887 / DSM 12427 / ZAS-2</strain>
    </source>
</reference>
<protein>
    <submittedName>
        <fullName evidence="1">Uncharacterized protein</fullName>
    </submittedName>
</protein>
<dbReference type="KEGG" id="tpi:TREPR_1849"/>
<sequence length="201" mass="22229">MARGLTFLIQGISYSAAPEKIDRKKLYGRQETQAIARDDSVCSLVSMDESSGLILPKGGIGMGNLSSMGEWVERSTLKTVALDGSELGLHKSSYDGSITIEQAVTPEVFLNHTIKTIYKLPVPPECIAAVGKSIYTFPYNYRDSYEQETAFLLVSNNTLFMLTGYEASFAMLTLEQNAMLGDMETEDIDEESDSEIDFSFR</sequence>
<dbReference type="RefSeq" id="WP_015708289.1">
    <property type="nucleotide sequence ID" value="NC_015578.1"/>
</dbReference>
<dbReference type="Proteomes" id="UP000009223">
    <property type="component" value="Chromosome"/>
</dbReference>